<accession>Q091L0</accession>
<protein>
    <submittedName>
        <fullName evidence="2">Uncharacterized protein</fullName>
    </submittedName>
</protein>
<reference evidence="2 3" key="1">
    <citation type="submission" date="2006-04" db="EMBL/GenBank/DDBJ databases">
        <authorList>
            <person name="Nierman W.C."/>
        </authorList>
    </citation>
    <scope>NUCLEOTIDE SEQUENCE [LARGE SCALE GENOMIC DNA]</scope>
    <source>
        <strain evidence="2 3">DW4/3-1</strain>
    </source>
</reference>
<evidence type="ECO:0000313" key="3">
    <source>
        <dbReference type="Proteomes" id="UP000032702"/>
    </source>
</evidence>
<dbReference type="AlphaFoldDB" id="Q091L0"/>
<proteinExistence type="predicted"/>
<organism evidence="2 3">
    <name type="scientific">Stigmatella aurantiaca (strain DW4/3-1)</name>
    <dbReference type="NCBI Taxonomy" id="378806"/>
    <lineage>
        <taxon>Bacteria</taxon>
        <taxon>Pseudomonadati</taxon>
        <taxon>Myxococcota</taxon>
        <taxon>Myxococcia</taxon>
        <taxon>Myxococcales</taxon>
        <taxon>Cystobacterineae</taxon>
        <taxon>Archangiaceae</taxon>
        <taxon>Stigmatella</taxon>
    </lineage>
</organism>
<gene>
    <name evidence="2" type="ORF">STIAU_8833</name>
</gene>
<feature type="region of interest" description="Disordered" evidence="1">
    <location>
        <begin position="45"/>
        <end position="84"/>
    </location>
</feature>
<evidence type="ECO:0000313" key="2">
    <source>
        <dbReference type="EMBL" id="EAU66426.1"/>
    </source>
</evidence>
<comment type="caution">
    <text evidence="2">The sequence shown here is derived from an EMBL/GenBank/DDBJ whole genome shotgun (WGS) entry which is preliminary data.</text>
</comment>
<sequence length="313" mass="33152">MWPPAHRVQEAELDLSLSLSLGDEARRGGLPREAAALHLPAAEGPRLLAHPGPVLPRSGFADRTPGRSPDADRSLYPRPSCAGRRGDHRLHRVRCVQGPLLVRQERVGEHPGAHDDLASLPHPGAGIPGHRAPGAARATRAASWLSGLNVRRMGDGQLGARPGAVPPEVDVRVGRHRAGRIHQRRRRGGTRGGDAAPRPGETVHDLLTGAAGAGGAANVLVRVRAVPGRAQGAIGVPAARTGGHINGTRILGARQRPRPRQQHRAQSQPLHDVLHGSHVSLRGNGPGGVRRAHPLFPELPPFRVLPPSRIHPA</sequence>
<dbReference type="EMBL" id="AAMD01000056">
    <property type="protein sequence ID" value="EAU66426.1"/>
    <property type="molecule type" value="Genomic_DNA"/>
</dbReference>
<dbReference type="Proteomes" id="UP000032702">
    <property type="component" value="Unassembled WGS sequence"/>
</dbReference>
<feature type="region of interest" description="Disordered" evidence="1">
    <location>
        <begin position="179"/>
        <end position="199"/>
    </location>
</feature>
<feature type="compositionally biased region" description="Basic residues" evidence="1">
    <location>
        <begin position="179"/>
        <end position="189"/>
    </location>
</feature>
<name>Q091L0_STIAD</name>
<evidence type="ECO:0000256" key="1">
    <source>
        <dbReference type="SAM" id="MobiDB-lite"/>
    </source>
</evidence>